<dbReference type="AlphaFoldDB" id="M5UHJ4"/>
<evidence type="ECO:0000313" key="2">
    <source>
        <dbReference type="EMBL" id="EMI55503.1"/>
    </source>
</evidence>
<sequence length="147" mass="16266">MQGAQRFHVRMETSAARADKPDSHPFIGACGSFGALGSESQRRHHRGGACRLFYEFSTIGGGRTLGHRSTLKRGQGIHVKGIYIKGIRICGGEPRHVGSIKLFDSATMHAFPLALPSGERASNKRHMCPMHCLTKKCQHRTCRHLVY</sequence>
<keyword evidence="3" id="KW-1185">Reference proteome</keyword>
<name>M5UHJ4_9BACT</name>
<accession>M5UHJ4</accession>
<feature type="region of interest" description="Disordered" evidence="1">
    <location>
        <begin position="1"/>
        <end position="20"/>
    </location>
</feature>
<reference evidence="2 3" key="1">
    <citation type="journal article" date="2013" name="Mar. Genomics">
        <title>Expression of sulfatases in Rhodopirellula baltica and the diversity of sulfatases in the genus Rhodopirellula.</title>
        <authorList>
            <person name="Wegner C.E."/>
            <person name="Richter-Heitmann T."/>
            <person name="Klindworth A."/>
            <person name="Klockow C."/>
            <person name="Richter M."/>
            <person name="Achstetter T."/>
            <person name="Glockner F.O."/>
            <person name="Harder J."/>
        </authorList>
    </citation>
    <scope>NUCLEOTIDE SEQUENCE [LARGE SCALE GENOMIC DNA]</scope>
    <source>
        <strain evidence="2 3">SM41</strain>
    </source>
</reference>
<evidence type="ECO:0000256" key="1">
    <source>
        <dbReference type="SAM" id="MobiDB-lite"/>
    </source>
</evidence>
<evidence type="ECO:0000313" key="3">
    <source>
        <dbReference type="Proteomes" id="UP000011885"/>
    </source>
</evidence>
<protein>
    <submittedName>
        <fullName evidence="2">Uncharacterized protein</fullName>
    </submittedName>
</protein>
<dbReference type="EMBL" id="ANOH01000214">
    <property type="protein sequence ID" value="EMI55503.1"/>
    <property type="molecule type" value="Genomic_DNA"/>
</dbReference>
<comment type="caution">
    <text evidence="2">The sequence shown here is derived from an EMBL/GenBank/DDBJ whole genome shotgun (WGS) entry which is preliminary data.</text>
</comment>
<dbReference type="PATRIC" id="fig|1263870.3.peg.3256"/>
<gene>
    <name evidence="2" type="ORF">RSSM_03067</name>
</gene>
<dbReference type="Proteomes" id="UP000011885">
    <property type="component" value="Unassembled WGS sequence"/>
</dbReference>
<organism evidence="2 3">
    <name type="scientific">Rhodopirellula sallentina SM41</name>
    <dbReference type="NCBI Taxonomy" id="1263870"/>
    <lineage>
        <taxon>Bacteria</taxon>
        <taxon>Pseudomonadati</taxon>
        <taxon>Planctomycetota</taxon>
        <taxon>Planctomycetia</taxon>
        <taxon>Pirellulales</taxon>
        <taxon>Pirellulaceae</taxon>
        <taxon>Rhodopirellula</taxon>
    </lineage>
</organism>
<proteinExistence type="predicted"/>